<proteinExistence type="predicted"/>
<organism evidence="3 4">
    <name type="scientific">Candidatus Nesterenkonia stercoripullorum</name>
    <dbReference type="NCBI Taxonomy" id="2838701"/>
    <lineage>
        <taxon>Bacteria</taxon>
        <taxon>Bacillati</taxon>
        <taxon>Actinomycetota</taxon>
        <taxon>Actinomycetes</taxon>
        <taxon>Micrococcales</taxon>
        <taxon>Micrococcaceae</taxon>
        <taxon>Nesterenkonia</taxon>
    </lineage>
</organism>
<evidence type="ECO:0000259" key="2">
    <source>
        <dbReference type="Pfam" id="PF07786"/>
    </source>
</evidence>
<dbReference type="Proteomes" id="UP000824151">
    <property type="component" value="Unassembled WGS sequence"/>
</dbReference>
<evidence type="ECO:0000313" key="3">
    <source>
        <dbReference type="EMBL" id="HIX00045.1"/>
    </source>
</evidence>
<dbReference type="Pfam" id="PF07786">
    <property type="entry name" value="HGSNAT_cat"/>
    <property type="match status" value="1"/>
</dbReference>
<feature type="transmembrane region" description="Helical" evidence="1">
    <location>
        <begin position="124"/>
        <end position="144"/>
    </location>
</feature>
<feature type="transmembrane region" description="Helical" evidence="1">
    <location>
        <begin position="76"/>
        <end position="92"/>
    </location>
</feature>
<feature type="transmembrane region" description="Helical" evidence="1">
    <location>
        <begin position="189"/>
        <end position="210"/>
    </location>
</feature>
<dbReference type="EMBL" id="DXGD01000293">
    <property type="protein sequence ID" value="HIX00045.1"/>
    <property type="molecule type" value="Genomic_DNA"/>
</dbReference>
<feature type="transmembrane region" description="Helical" evidence="1">
    <location>
        <begin position="365"/>
        <end position="387"/>
    </location>
</feature>
<keyword evidence="1" id="KW-1133">Transmembrane helix</keyword>
<feature type="transmembrane region" description="Helical" evidence="1">
    <location>
        <begin position="335"/>
        <end position="353"/>
    </location>
</feature>
<reference evidence="3" key="1">
    <citation type="journal article" date="2021" name="PeerJ">
        <title>Extensive microbial diversity within the chicken gut microbiome revealed by metagenomics and culture.</title>
        <authorList>
            <person name="Gilroy R."/>
            <person name="Ravi A."/>
            <person name="Getino M."/>
            <person name="Pursley I."/>
            <person name="Horton D.L."/>
            <person name="Alikhan N.F."/>
            <person name="Baker D."/>
            <person name="Gharbi K."/>
            <person name="Hall N."/>
            <person name="Watson M."/>
            <person name="Adriaenssens E.M."/>
            <person name="Foster-Nyarko E."/>
            <person name="Jarju S."/>
            <person name="Secka A."/>
            <person name="Antonio M."/>
            <person name="Oren A."/>
            <person name="Chaudhuri R.R."/>
            <person name="La Ragione R."/>
            <person name="Hildebrand F."/>
            <person name="Pallen M.J."/>
        </authorList>
    </citation>
    <scope>NUCLEOTIDE SEQUENCE</scope>
    <source>
        <strain evidence="3">ChiHejej3B27-3195</strain>
    </source>
</reference>
<dbReference type="InterPro" id="IPR012429">
    <property type="entry name" value="HGSNAT_cat"/>
</dbReference>
<accession>A0A9D1UTD7</accession>
<name>A0A9D1UTD7_9MICC</name>
<evidence type="ECO:0000256" key="1">
    <source>
        <dbReference type="SAM" id="Phobius"/>
    </source>
</evidence>
<sequence length="450" mass="47514">MTGIDVARALAIIGMIGAHVGYAPDIFWSDPSTWGGVIHGRSAILFAVLAGVSIALVSGGARGVAGAGLDIRKVRLSLVGRGIFIFAVGVVLEALGTSVSVILGIYGVLFVLAAVFVDWRRRWLLITAGVLALGGPSLLVVLRAVSGGGDGDALTIFAYSMYPPLVWLVFVMAGLVVARSDVRRLRTALVTTAAGVVLAVVGYAVGIGIAPAEDAYDDAALAEEEGLLEEGSLFGGRPIQAEDLDLTAHECEIDEEEWVYCYPAEDLETLKWAAGYSGESLENDPLSAELVSDAGLEADPADEDYGSYVREGLTGEVFLEEGFGVYEHSGGTMEIIGSGGFALAVTGLCLLTFRARLLRRLVVPIAALGSMPLTAYAAHIVAIRLLTDPWDYLEDNQTWLIFVISLVLGCTLWALLWGRGPLERLTGWAARALSAAPTRDGAPADPPVRR</sequence>
<keyword evidence="1" id="KW-0472">Membrane</keyword>
<dbReference type="AlphaFoldDB" id="A0A9D1UTD7"/>
<feature type="transmembrane region" description="Helical" evidence="1">
    <location>
        <begin position="7"/>
        <end position="23"/>
    </location>
</feature>
<gene>
    <name evidence="3" type="ORF">H9871_07855</name>
</gene>
<feature type="transmembrane region" description="Helical" evidence="1">
    <location>
        <begin position="43"/>
        <end position="64"/>
    </location>
</feature>
<comment type="caution">
    <text evidence="3">The sequence shown here is derived from an EMBL/GenBank/DDBJ whole genome shotgun (WGS) entry which is preliminary data.</text>
</comment>
<feature type="domain" description="Heparan-alpha-glucosaminide N-acetyltransferase catalytic" evidence="2">
    <location>
        <begin position="3"/>
        <end position="186"/>
    </location>
</feature>
<keyword evidence="1" id="KW-0812">Transmembrane</keyword>
<reference evidence="3" key="2">
    <citation type="submission" date="2021-04" db="EMBL/GenBank/DDBJ databases">
        <authorList>
            <person name="Gilroy R."/>
        </authorList>
    </citation>
    <scope>NUCLEOTIDE SEQUENCE</scope>
    <source>
        <strain evidence="3">ChiHejej3B27-3195</strain>
    </source>
</reference>
<feature type="transmembrane region" description="Helical" evidence="1">
    <location>
        <begin position="399"/>
        <end position="418"/>
    </location>
</feature>
<evidence type="ECO:0000313" key="4">
    <source>
        <dbReference type="Proteomes" id="UP000824151"/>
    </source>
</evidence>
<feature type="transmembrane region" description="Helical" evidence="1">
    <location>
        <begin position="98"/>
        <end position="117"/>
    </location>
</feature>
<feature type="transmembrane region" description="Helical" evidence="1">
    <location>
        <begin position="156"/>
        <end position="177"/>
    </location>
</feature>
<protein>
    <submittedName>
        <fullName evidence="3">DUF1624 domain-containing protein</fullName>
    </submittedName>
</protein>